<dbReference type="InterPro" id="IPR050248">
    <property type="entry name" value="Polysacc_deacetylase_ArnD"/>
</dbReference>
<comment type="caution">
    <text evidence="4">The sequence shown here is derived from an EMBL/GenBank/DDBJ whole genome shotgun (WGS) entry which is preliminary data.</text>
</comment>
<dbReference type="CDD" id="cd10917">
    <property type="entry name" value="CE4_NodB_like_6s_7s"/>
    <property type="match status" value="1"/>
</dbReference>
<reference evidence="4 5" key="1">
    <citation type="submission" date="2019-02" db="EMBL/GenBank/DDBJ databases">
        <title>Genomic Encyclopedia of Type Strains, Phase IV (KMG-IV): sequencing the most valuable type-strain genomes for metagenomic binning, comparative biology and taxonomic classification.</title>
        <authorList>
            <person name="Goeker M."/>
        </authorList>
    </citation>
    <scope>NUCLEOTIDE SEQUENCE [LARGE SCALE GENOMIC DNA]</scope>
    <source>
        <strain evidence="4 5">DSM 17196</strain>
    </source>
</reference>
<keyword evidence="1" id="KW-0479">Metal-binding</keyword>
<dbReference type="InterPro" id="IPR002509">
    <property type="entry name" value="NODB_dom"/>
</dbReference>
<dbReference type="Proteomes" id="UP000292262">
    <property type="component" value="Unassembled WGS sequence"/>
</dbReference>
<proteinExistence type="predicted"/>
<evidence type="ECO:0000313" key="5">
    <source>
        <dbReference type="Proteomes" id="UP000292262"/>
    </source>
</evidence>
<dbReference type="InterPro" id="IPR011330">
    <property type="entry name" value="Glyco_hydro/deAcase_b/a-brl"/>
</dbReference>
<evidence type="ECO:0000256" key="1">
    <source>
        <dbReference type="ARBA" id="ARBA00022723"/>
    </source>
</evidence>
<dbReference type="Gene3D" id="3.20.20.370">
    <property type="entry name" value="Glycoside hydrolase/deacetylase"/>
    <property type="match status" value="1"/>
</dbReference>
<accession>A0A4Q7PEJ7</accession>
<gene>
    <name evidence="4" type="ORF">EV197_0084</name>
</gene>
<evidence type="ECO:0000313" key="4">
    <source>
        <dbReference type="EMBL" id="RZS98883.1"/>
    </source>
</evidence>
<dbReference type="GO" id="GO:0016810">
    <property type="term" value="F:hydrolase activity, acting on carbon-nitrogen (but not peptide) bonds"/>
    <property type="evidence" value="ECO:0007669"/>
    <property type="project" value="InterPro"/>
</dbReference>
<dbReference type="OrthoDB" id="9812065at2"/>
<keyword evidence="2" id="KW-0378">Hydrolase</keyword>
<dbReference type="PANTHER" id="PTHR10587:SF133">
    <property type="entry name" value="CHITIN DEACETYLASE 1-RELATED"/>
    <property type="match status" value="1"/>
</dbReference>
<sequence>MKGIPAKTPKLLKWLFPKYRWSFAVDAQDKVAYLTFDDGPIPEITEYVLKELKRYNAKATFFCIGQNIAKHPNIFSEIISQGHQIGNHTYDHLEAWRTGTETYISNVLLCQEEIQKNWNSTKTSAPKLFRPPYGQISKSKCTQLIALGYEIILWDVLSKDWVTNRKESYYVNNVIKNTLPGSIIVFHDSLKAERNLKTTLPRVLQELGKQGYRFDPIPVKSTLS</sequence>
<dbReference type="GO" id="GO:0005975">
    <property type="term" value="P:carbohydrate metabolic process"/>
    <property type="evidence" value="ECO:0007669"/>
    <property type="project" value="InterPro"/>
</dbReference>
<keyword evidence="5" id="KW-1185">Reference proteome</keyword>
<dbReference type="PROSITE" id="PS51677">
    <property type="entry name" value="NODB"/>
    <property type="match status" value="1"/>
</dbReference>
<dbReference type="GO" id="GO:0016020">
    <property type="term" value="C:membrane"/>
    <property type="evidence" value="ECO:0007669"/>
    <property type="project" value="TreeGrafter"/>
</dbReference>
<name>A0A4Q7PEJ7_9FLAO</name>
<dbReference type="GO" id="GO:0046872">
    <property type="term" value="F:metal ion binding"/>
    <property type="evidence" value="ECO:0007669"/>
    <property type="project" value="UniProtKB-KW"/>
</dbReference>
<evidence type="ECO:0000256" key="2">
    <source>
        <dbReference type="ARBA" id="ARBA00022801"/>
    </source>
</evidence>
<feature type="domain" description="NodB homology" evidence="3">
    <location>
        <begin position="30"/>
        <end position="215"/>
    </location>
</feature>
<protein>
    <submittedName>
        <fullName evidence="4">Peptidoglycan/xylan/chitin deacetylase (PgdA/CDA1 family)</fullName>
    </submittedName>
</protein>
<dbReference type="Pfam" id="PF01522">
    <property type="entry name" value="Polysacc_deac_1"/>
    <property type="match status" value="1"/>
</dbReference>
<dbReference type="PANTHER" id="PTHR10587">
    <property type="entry name" value="GLYCOSYL TRANSFERASE-RELATED"/>
    <property type="match status" value="1"/>
</dbReference>
<organism evidence="4 5">
    <name type="scientific">Aquimarina brevivitae</name>
    <dbReference type="NCBI Taxonomy" id="323412"/>
    <lineage>
        <taxon>Bacteria</taxon>
        <taxon>Pseudomonadati</taxon>
        <taxon>Bacteroidota</taxon>
        <taxon>Flavobacteriia</taxon>
        <taxon>Flavobacteriales</taxon>
        <taxon>Flavobacteriaceae</taxon>
        <taxon>Aquimarina</taxon>
    </lineage>
</organism>
<dbReference type="AlphaFoldDB" id="A0A4Q7PEJ7"/>
<dbReference type="EMBL" id="SGXE01000001">
    <property type="protein sequence ID" value="RZS98883.1"/>
    <property type="molecule type" value="Genomic_DNA"/>
</dbReference>
<dbReference type="SUPFAM" id="SSF88713">
    <property type="entry name" value="Glycoside hydrolase/deacetylase"/>
    <property type="match status" value="1"/>
</dbReference>
<evidence type="ECO:0000259" key="3">
    <source>
        <dbReference type="PROSITE" id="PS51677"/>
    </source>
</evidence>